<evidence type="ECO:0000313" key="1">
    <source>
        <dbReference type="EMBL" id="KAK7047524.1"/>
    </source>
</evidence>
<reference evidence="1 2" key="1">
    <citation type="submission" date="2024-01" db="EMBL/GenBank/DDBJ databases">
        <title>A draft genome for a cacao thread blight-causing isolate of Paramarasmius palmivorus.</title>
        <authorList>
            <person name="Baruah I.K."/>
            <person name="Bukari Y."/>
            <person name="Amoako-Attah I."/>
            <person name="Meinhardt L.W."/>
            <person name="Bailey B.A."/>
            <person name="Cohen S.P."/>
        </authorList>
    </citation>
    <scope>NUCLEOTIDE SEQUENCE [LARGE SCALE GENOMIC DNA]</scope>
    <source>
        <strain evidence="1 2">GH-12</strain>
    </source>
</reference>
<name>A0AAW0DB31_9AGAR</name>
<keyword evidence="2" id="KW-1185">Reference proteome</keyword>
<dbReference type="AlphaFoldDB" id="A0AAW0DB31"/>
<dbReference type="Proteomes" id="UP001383192">
    <property type="component" value="Unassembled WGS sequence"/>
</dbReference>
<accession>A0AAW0DB31</accession>
<sequence length="104" mass="12421">MQTVHEPTLPFDEENDSQYLRDRLEVVENLIDKLMDDKHKVGQEYKDEMTNCKGEEVNSKWPGNRLAHTQDLIDKLMDVRRYIRKTLKEREAMRSEITGVTRRD</sequence>
<dbReference type="EMBL" id="JAYKXP010000019">
    <property type="protein sequence ID" value="KAK7047524.1"/>
    <property type="molecule type" value="Genomic_DNA"/>
</dbReference>
<proteinExistence type="predicted"/>
<evidence type="ECO:0000313" key="2">
    <source>
        <dbReference type="Proteomes" id="UP001383192"/>
    </source>
</evidence>
<comment type="caution">
    <text evidence="1">The sequence shown here is derived from an EMBL/GenBank/DDBJ whole genome shotgun (WGS) entry which is preliminary data.</text>
</comment>
<organism evidence="1 2">
    <name type="scientific">Paramarasmius palmivorus</name>
    <dbReference type="NCBI Taxonomy" id="297713"/>
    <lineage>
        <taxon>Eukaryota</taxon>
        <taxon>Fungi</taxon>
        <taxon>Dikarya</taxon>
        <taxon>Basidiomycota</taxon>
        <taxon>Agaricomycotina</taxon>
        <taxon>Agaricomycetes</taxon>
        <taxon>Agaricomycetidae</taxon>
        <taxon>Agaricales</taxon>
        <taxon>Marasmiineae</taxon>
        <taxon>Marasmiaceae</taxon>
        <taxon>Paramarasmius</taxon>
    </lineage>
</organism>
<protein>
    <submittedName>
        <fullName evidence="1">Uncharacterized protein</fullName>
    </submittedName>
</protein>
<gene>
    <name evidence="1" type="ORF">VNI00_006290</name>
</gene>